<feature type="domain" description="DUF4334" evidence="2">
    <location>
        <begin position="113"/>
        <end position="167"/>
    </location>
</feature>
<dbReference type="AlphaFoldDB" id="A0A9Q3YS79"/>
<dbReference type="InterPro" id="IPR025951">
    <property type="entry name" value="GXWXG_dom"/>
</dbReference>
<dbReference type="Proteomes" id="UP001108027">
    <property type="component" value="Unassembled WGS sequence"/>
</dbReference>
<comment type="caution">
    <text evidence="3">The sequence shown here is derived from an EMBL/GenBank/DDBJ whole genome shotgun (WGS) entry which is preliminary data.</text>
</comment>
<evidence type="ECO:0000313" key="3">
    <source>
        <dbReference type="EMBL" id="MCC4309348.1"/>
    </source>
</evidence>
<sequence>MTFQEALAAGKVTQQQAFEIFDGLPPMNAEDMLGTWRGAGFPSGHVTDGMLEASGWFGKRFQDAETVDPLVFLTSDGTGVFAGDPVKVTGLTRKGLRGKVGEHQAEVETDRPAARLRTVRYRGQDTATMIYDQLPICDHFRKVDDDTVLGAMDARGDSQTYFFVLRRQG</sequence>
<dbReference type="EMBL" id="JAJGNA010000015">
    <property type="protein sequence ID" value="MCC4309348.1"/>
    <property type="molecule type" value="Genomic_DNA"/>
</dbReference>
<evidence type="ECO:0000259" key="2">
    <source>
        <dbReference type="Pfam" id="PF14232"/>
    </source>
</evidence>
<organism evidence="3 4">
    <name type="scientific">Alloalcanivorax marinus</name>
    <dbReference type="NCBI Taxonomy" id="1177169"/>
    <lineage>
        <taxon>Bacteria</taxon>
        <taxon>Pseudomonadati</taxon>
        <taxon>Pseudomonadota</taxon>
        <taxon>Gammaproteobacteria</taxon>
        <taxon>Oceanospirillales</taxon>
        <taxon>Alcanivoracaceae</taxon>
        <taxon>Alloalcanivorax</taxon>
    </lineage>
</organism>
<dbReference type="InterPro" id="IPR025568">
    <property type="entry name" value="DUF4334"/>
</dbReference>
<dbReference type="Pfam" id="PF14231">
    <property type="entry name" value="GXWXG"/>
    <property type="match status" value="1"/>
</dbReference>
<dbReference type="Gene3D" id="2.40.128.580">
    <property type="entry name" value="GXWXG domain"/>
    <property type="match status" value="1"/>
</dbReference>
<evidence type="ECO:0000259" key="1">
    <source>
        <dbReference type="Pfam" id="PF14231"/>
    </source>
</evidence>
<dbReference type="Pfam" id="PF14232">
    <property type="entry name" value="DUF4334"/>
    <property type="match status" value="1"/>
</dbReference>
<dbReference type="RefSeq" id="WP_204428216.1">
    <property type="nucleotide sequence ID" value="NZ_ARXL01000140.1"/>
</dbReference>
<evidence type="ECO:0000313" key="4">
    <source>
        <dbReference type="Proteomes" id="UP001108027"/>
    </source>
</evidence>
<proteinExistence type="predicted"/>
<name>A0A9Q3YS79_9GAMM</name>
<gene>
    <name evidence="3" type="ORF">LL252_12285</name>
</gene>
<reference evidence="3" key="1">
    <citation type="submission" date="2021-10" db="EMBL/GenBank/DDBJ databases">
        <title>The diversity and Nitrogen Metabolism of Culturable Nitrate-Utilizing Bacteria Within the Oxygen Minimum Zone of the Changjiang (Yangtze River)Estuary.</title>
        <authorList>
            <person name="Zhang D."/>
            <person name="Zheng J."/>
            <person name="Liu S."/>
            <person name="He W."/>
        </authorList>
    </citation>
    <scope>NUCLEOTIDE SEQUENCE</scope>
    <source>
        <strain evidence="3">FXH-223</strain>
    </source>
</reference>
<keyword evidence="4" id="KW-1185">Reference proteome</keyword>
<protein>
    <submittedName>
        <fullName evidence="3">DUF4334 domain-containing protein</fullName>
    </submittedName>
</protein>
<accession>A0A9Q3YS79</accession>
<feature type="domain" description="GXWXG" evidence="1">
    <location>
        <begin position="19"/>
        <end position="77"/>
    </location>
</feature>